<keyword evidence="3" id="KW-1185">Reference proteome</keyword>
<organism evidence="2 3">
    <name type="scientific">Octopus vulgaris</name>
    <name type="common">Common octopus</name>
    <dbReference type="NCBI Taxonomy" id="6645"/>
    <lineage>
        <taxon>Eukaryota</taxon>
        <taxon>Metazoa</taxon>
        <taxon>Spiralia</taxon>
        <taxon>Lophotrochozoa</taxon>
        <taxon>Mollusca</taxon>
        <taxon>Cephalopoda</taxon>
        <taxon>Coleoidea</taxon>
        <taxon>Octopodiformes</taxon>
        <taxon>Octopoda</taxon>
        <taxon>Incirrata</taxon>
        <taxon>Octopodidae</taxon>
        <taxon>Octopus</taxon>
    </lineage>
</organism>
<evidence type="ECO:0000313" key="2">
    <source>
        <dbReference type="EMBL" id="CAI9741249.1"/>
    </source>
</evidence>
<accession>A0AA36BVS8</accession>
<name>A0AA36BVS8_OCTVU</name>
<evidence type="ECO:0000313" key="3">
    <source>
        <dbReference type="Proteomes" id="UP001162480"/>
    </source>
</evidence>
<reference evidence="2" key="1">
    <citation type="submission" date="2023-08" db="EMBL/GenBank/DDBJ databases">
        <authorList>
            <person name="Alioto T."/>
            <person name="Alioto T."/>
            <person name="Gomez Garrido J."/>
        </authorList>
    </citation>
    <scope>NUCLEOTIDE SEQUENCE</scope>
</reference>
<sequence length="111" mass="12539">MPKSSCSSSGDEALIEREAKKIESLIFDVSDVSESEFPTLPRVTNTNRKTEKRTIQNEESKSFASAAGGGTRQLSTDIKEYLKYKDMIKERDGMLILQHGFNSEREFVKSK</sequence>
<dbReference type="Proteomes" id="UP001162480">
    <property type="component" value="Chromosome 26"/>
</dbReference>
<proteinExistence type="predicted"/>
<dbReference type="EMBL" id="OX597839">
    <property type="protein sequence ID" value="CAI9741249.1"/>
    <property type="molecule type" value="Genomic_DNA"/>
</dbReference>
<protein>
    <submittedName>
        <fullName evidence="2">Uncharacterized protein</fullName>
    </submittedName>
</protein>
<feature type="region of interest" description="Disordered" evidence="1">
    <location>
        <begin position="40"/>
        <end position="70"/>
    </location>
</feature>
<feature type="compositionally biased region" description="Basic and acidic residues" evidence="1">
    <location>
        <begin position="48"/>
        <end position="61"/>
    </location>
</feature>
<evidence type="ECO:0000256" key="1">
    <source>
        <dbReference type="SAM" id="MobiDB-lite"/>
    </source>
</evidence>
<dbReference type="AlphaFoldDB" id="A0AA36BVS8"/>
<gene>
    <name evidence="2" type="ORF">OCTVUL_1B028017</name>
</gene>